<dbReference type="EMBL" id="CP137624">
    <property type="protein sequence ID" value="WPK11066.1"/>
    <property type="molecule type" value="Genomic_DNA"/>
</dbReference>
<evidence type="ECO:0000313" key="2">
    <source>
        <dbReference type="Proteomes" id="UP001322664"/>
    </source>
</evidence>
<evidence type="ECO:0000313" key="1">
    <source>
        <dbReference type="EMBL" id="WPK11066.1"/>
    </source>
</evidence>
<protein>
    <submittedName>
        <fullName evidence="1">Uncharacterized protein</fullName>
    </submittedName>
</protein>
<sequence length="90" mass="9986">MDYLFISNIYDQNGNPLTQIISSVPSITIAVIASSSVLDKHNTTHGTYVIDSILNQSTVENEIDSYLLSNAGTNHFQKDICSNGTIMYKW</sequence>
<accession>A0ABZ0RV38</accession>
<gene>
    <name evidence="1" type="ORF">R6U77_14375</name>
</gene>
<organism evidence="1 2">
    <name type="scientific">Lysinibacillus louembei</name>
    <dbReference type="NCBI Taxonomy" id="1470088"/>
    <lineage>
        <taxon>Bacteria</taxon>
        <taxon>Bacillati</taxon>
        <taxon>Bacillota</taxon>
        <taxon>Bacilli</taxon>
        <taxon>Bacillales</taxon>
        <taxon>Bacillaceae</taxon>
        <taxon>Lysinibacillus</taxon>
    </lineage>
</organism>
<proteinExistence type="predicted"/>
<reference evidence="1 2" key="1">
    <citation type="submission" date="2023-09" db="EMBL/GenBank/DDBJ databases">
        <authorList>
            <person name="Page C.A."/>
            <person name="Perez-Diaz I.M."/>
        </authorList>
    </citation>
    <scope>NUCLEOTIDE SEQUENCE [LARGE SCALE GENOMIC DNA]</scope>
    <source>
        <strain evidence="1 2">Ll15</strain>
    </source>
</reference>
<dbReference type="RefSeq" id="WP_319836161.1">
    <property type="nucleotide sequence ID" value="NZ_CP137624.1"/>
</dbReference>
<name>A0ABZ0RV38_9BACI</name>
<keyword evidence="2" id="KW-1185">Reference proteome</keyword>
<dbReference type="Proteomes" id="UP001322664">
    <property type="component" value="Chromosome"/>
</dbReference>